<dbReference type="AlphaFoldDB" id="W7TK05"/>
<protein>
    <submittedName>
        <fullName evidence="2">Uncharacterized protein</fullName>
    </submittedName>
</protein>
<evidence type="ECO:0000313" key="3">
    <source>
        <dbReference type="Proteomes" id="UP000019335"/>
    </source>
</evidence>
<dbReference type="InterPro" id="IPR029063">
    <property type="entry name" value="SAM-dependent_MTases_sf"/>
</dbReference>
<feature type="compositionally biased region" description="Polar residues" evidence="1">
    <location>
        <begin position="17"/>
        <end position="27"/>
    </location>
</feature>
<organism evidence="2 3">
    <name type="scientific">Nannochloropsis gaditana</name>
    <dbReference type="NCBI Taxonomy" id="72520"/>
    <lineage>
        <taxon>Eukaryota</taxon>
        <taxon>Sar</taxon>
        <taxon>Stramenopiles</taxon>
        <taxon>Ochrophyta</taxon>
        <taxon>Eustigmatophyceae</taxon>
        <taxon>Eustigmatales</taxon>
        <taxon>Monodopsidaceae</taxon>
        <taxon>Nannochloropsis</taxon>
    </lineage>
</organism>
<feature type="compositionally biased region" description="Polar residues" evidence="1">
    <location>
        <begin position="81"/>
        <end position="98"/>
    </location>
</feature>
<evidence type="ECO:0000313" key="2">
    <source>
        <dbReference type="EMBL" id="EWM20711.1"/>
    </source>
</evidence>
<gene>
    <name evidence="2" type="ORF">Naga_100789g1</name>
</gene>
<dbReference type="EMBL" id="AZIL01002858">
    <property type="protein sequence ID" value="EWM20711.1"/>
    <property type="molecule type" value="Genomic_DNA"/>
</dbReference>
<evidence type="ECO:0000256" key="1">
    <source>
        <dbReference type="SAM" id="MobiDB-lite"/>
    </source>
</evidence>
<feature type="compositionally biased region" description="Low complexity" evidence="1">
    <location>
        <begin position="30"/>
        <end position="40"/>
    </location>
</feature>
<dbReference type="OrthoDB" id="194386at2759"/>
<sequence length="156" mass="17310">MKKTIRSITFPIHRPPSTLNAGASTRKSSNDSSDGSGSISPVPQHSHHPSTLKRARPQQHYEKGQRLTANEAMASLPPFQDSVTSQPTRSQQGEKNTSPLPPRAPSLTIHVQECLDEAFGLYVWPSSVKLASYLYHLFERYPDFFRGKRVIELGAG</sequence>
<accession>W7TK05</accession>
<feature type="compositionally biased region" description="Basic residues" evidence="1">
    <location>
        <begin position="45"/>
        <end position="57"/>
    </location>
</feature>
<comment type="caution">
    <text evidence="2">The sequence shown here is derived from an EMBL/GenBank/DDBJ whole genome shotgun (WGS) entry which is preliminary data.</text>
</comment>
<name>W7TK05_9STRA</name>
<dbReference type="Proteomes" id="UP000019335">
    <property type="component" value="Unassembled WGS sequence"/>
</dbReference>
<feature type="region of interest" description="Disordered" evidence="1">
    <location>
        <begin position="1"/>
        <end position="104"/>
    </location>
</feature>
<reference evidence="2 3" key="1">
    <citation type="journal article" date="2014" name="Mol. Plant">
        <title>Chromosome Scale Genome Assembly and Transcriptome Profiling of Nannochloropsis gaditana in Nitrogen Depletion.</title>
        <authorList>
            <person name="Corteggiani Carpinelli E."/>
            <person name="Telatin A."/>
            <person name="Vitulo N."/>
            <person name="Forcato C."/>
            <person name="D'Angelo M."/>
            <person name="Schiavon R."/>
            <person name="Vezzi A."/>
            <person name="Giacometti G.M."/>
            <person name="Morosinotto T."/>
            <person name="Valle G."/>
        </authorList>
    </citation>
    <scope>NUCLEOTIDE SEQUENCE [LARGE SCALE GENOMIC DNA]</scope>
    <source>
        <strain evidence="2 3">B-31</strain>
    </source>
</reference>
<proteinExistence type="predicted"/>
<dbReference type="Gene3D" id="3.40.50.150">
    <property type="entry name" value="Vaccinia Virus protein VP39"/>
    <property type="match status" value="1"/>
</dbReference>
<keyword evidence="3" id="KW-1185">Reference proteome</keyword>